<organism evidence="1 2">
    <name type="scientific">Pristionchus entomophagus</name>
    <dbReference type="NCBI Taxonomy" id="358040"/>
    <lineage>
        <taxon>Eukaryota</taxon>
        <taxon>Metazoa</taxon>
        <taxon>Ecdysozoa</taxon>
        <taxon>Nematoda</taxon>
        <taxon>Chromadorea</taxon>
        <taxon>Rhabditida</taxon>
        <taxon>Rhabditina</taxon>
        <taxon>Diplogasteromorpha</taxon>
        <taxon>Diplogasteroidea</taxon>
        <taxon>Neodiplogasteridae</taxon>
        <taxon>Pristionchus</taxon>
    </lineage>
</organism>
<dbReference type="EMBL" id="BTSX01000005">
    <property type="protein sequence ID" value="GMS98737.1"/>
    <property type="molecule type" value="Genomic_DNA"/>
</dbReference>
<sequence>STVNRRIAILASTARSKARKIRAFLLSIVQSQSTYKPISVENINRVSSLLSRFSFECLHISGMCIDVNFLSLIDHLL</sequence>
<feature type="non-terminal residue" evidence="1">
    <location>
        <position position="77"/>
    </location>
</feature>
<evidence type="ECO:0000313" key="2">
    <source>
        <dbReference type="Proteomes" id="UP001432027"/>
    </source>
</evidence>
<name>A0AAV5TX14_9BILA</name>
<protein>
    <submittedName>
        <fullName evidence="1">Uncharacterized protein</fullName>
    </submittedName>
</protein>
<keyword evidence="2" id="KW-1185">Reference proteome</keyword>
<gene>
    <name evidence="1" type="ORF">PENTCL1PPCAC_20912</name>
</gene>
<accession>A0AAV5TX14</accession>
<comment type="caution">
    <text evidence="1">The sequence shown here is derived from an EMBL/GenBank/DDBJ whole genome shotgun (WGS) entry which is preliminary data.</text>
</comment>
<reference evidence="1" key="1">
    <citation type="submission" date="2023-10" db="EMBL/GenBank/DDBJ databases">
        <title>Genome assembly of Pristionchus species.</title>
        <authorList>
            <person name="Yoshida K."/>
            <person name="Sommer R.J."/>
        </authorList>
    </citation>
    <scope>NUCLEOTIDE SEQUENCE</scope>
    <source>
        <strain evidence="1">RS0144</strain>
    </source>
</reference>
<feature type="non-terminal residue" evidence="1">
    <location>
        <position position="1"/>
    </location>
</feature>
<dbReference type="AlphaFoldDB" id="A0AAV5TX14"/>
<proteinExistence type="predicted"/>
<evidence type="ECO:0000313" key="1">
    <source>
        <dbReference type="EMBL" id="GMS98737.1"/>
    </source>
</evidence>
<dbReference type="Proteomes" id="UP001432027">
    <property type="component" value="Unassembled WGS sequence"/>
</dbReference>